<reference evidence="2 3" key="1">
    <citation type="submission" date="2018-03" db="EMBL/GenBank/DDBJ databases">
        <title>Genomic Encyclopedia of Archaeal and Bacterial Type Strains, Phase II (KMG-II): from individual species to whole genera.</title>
        <authorList>
            <person name="Goeker M."/>
        </authorList>
    </citation>
    <scope>NUCLEOTIDE SEQUENCE [LARGE SCALE GENOMIC DNA]</scope>
    <source>
        <strain evidence="2 3">DSM 19711</strain>
    </source>
</reference>
<proteinExistence type="predicted"/>
<evidence type="ECO:0000256" key="1">
    <source>
        <dbReference type="SAM" id="MobiDB-lite"/>
    </source>
</evidence>
<dbReference type="RefSeq" id="WP_106209539.1">
    <property type="nucleotide sequence ID" value="NZ_PVZF01000004.1"/>
</dbReference>
<protein>
    <submittedName>
        <fullName evidence="2">Uncharacterized protein</fullName>
    </submittedName>
</protein>
<name>A0A2T0R4Y8_9ACTN</name>
<feature type="region of interest" description="Disordered" evidence="1">
    <location>
        <begin position="215"/>
        <end position="447"/>
    </location>
</feature>
<accession>A0A2T0R4Y8</accession>
<comment type="caution">
    <text evidence="2">The sequence shown here is derived from an EMBL/GenBank/DDBJ whole genome shotgun (WGS) entry which is preliminary data.</text>
</comment>
<dbReference type="AlphaFoldDB" id="A0A2T0R4Y8"/>
<feature type="compositionally biased region" description="Low complexity" evidence="1">
    <location>
        <begin position="271"/>
        <end position="283"/>
    </location>
</feature>
<feature type="compositionally biased region" description="Gly residues" evidence="1">
    <location>
        <begin position="284"/>
        <end position="294"/>
    </location>
</feature>
<organism evidence="2 3">
    <name type="scientific">Kineococcus rhizosphaerae</name>
    <dbReference type="NCBI Taxonomy" id="559628"/>
    <lineage>
        <taxon>Bacteria</taxon>
        <taxon>Bacillati</taxon>
        <taxon>Actinomycetota</taxon>
        <taxon>Actinomycetes</taxon>
        <taxon>Kineosporiales</taxon>
        <taxon>Kineosporiaceae</taxon>
        <taxon>Kineococcus</taxon>
    </lineage>
</organism>
<feature type="compositionally biased region" description="Low complexity" evidence="1">
    <location>
        <begin position="320"/>
        <end position="395"/>
    </location>
</feature>
<gene>
    <name evidence="2" type="ORF">CLV37_10437</name>
</gene>
<dbReference type="Proteomes" id="UP000238083">
    <property type="component" value="Unassembled WGS sequence"/>
</dbReference>
<feature type="compositionally biased region" description="Low complexity" evidence="1">
    <location>
        <begin position="430"/>
        <end position="447"/>
    </location>
</feature>
<evidence type="ECO:0000313" key="2">
    <source>
        <dbReference type="EMBL" id="PRY15828.1"/>
    </source>
</evidence>
<evidence type="ECO:0000313" key="3">
    <source>
        <dbReference type="Proteomes" id="UP000238083"/>
    </source>
</evidence>
<keyword evidence="3" id="KW-1185">Reference proteome</keyword>
<dbReference type="EMBL" id="PVZF01000004">
    <property type="protein sequence ID" value="PRY15828.1"/>
    <property type="molecule type" value="Genomic_DNA"/>
</dbReference>
<sequence>MDDDSFSVPDLLATDALLDRLGRHESTESDLRDAVARLLDSYALHADPETAGVRPVDLPGLEAVVAEAATAPAPSAPRILLAQRRTLQRLGRGTAAAAAVLALLGGTAAAAATGAGPLGEQTDGGTTSFAAQLPGWFPDTVFNAFGGTPTERVQRELKQARKEAASGDSEAATARLQNLQRQIGDSSVVAVVDPSVVDEVNQTLATLEDDSSAFAVPSTGATAPATAPVTPGGTSLADVATTPSPSAPSWVAPLKPGRTTETAPPEPTAPAPGSGSAPVATTGGSAGTTPGRGGTVPVVPVVPPTTAPTGATGPGGSTGSTGSPGSPTDQPTDTGTPTDPGTGTATGTPTDTATGTPTDTATDTPTGTPTDTATGTPTDTATGTPTDTATSAPTDGTGGAPGATDPVVVVTPTLPVVVEPSPSTGPVPVPGADAAAADASDPVADGS</sequence>
<feature type="compositionally biased region" description="Low complexity" evidence="1">
    <location>
        <begin position="402"/>
        <end position="422"/>
    </location>
</feature>
<feature type="compositionally biased region" description="Low complexity" evidence="1">
    <location>
        <begin position="215"/>
        <end position="235"/>
    </location>
</feature>